<reference evidence="17 18" key="1">
    <citation type="submission" date="2006-03" db="EMBL/GenBank/DDBJ databases">
        <authorList>
            <person name="Pinhassi J."/>
            <person name="Pedros-Alio C."/>
            <person name="Ferriera S."/>
            <person name="Johnson J."/>
            <person name="Kravitz S."/>
            <person name="Halpern A."/>
            <person name="Remington K."/>
            <person name="Beeson K."/>
            <person name="Tran B."/>
            <person name="Rogers Y.-H."/>
            <person name="Friedman R."/>
            <person name="Venter J.C."/>
        </authorList>
    </citation>
    <scope>NUCLEOTIDE SEQUENCE [LARGE SCALE GENOMIC DNA]</scope>
    <source>
        <strain evidence="17 18">RED65</strain>
    </source>
</reference>
<dbReference type="InterPro" id="IPR005479">
    <property type="entry name" value="CPAse_ATP-bd"/>
</dbReference>
<evidence type="ECO:0000256" key="7">
    <source>
        <dbReference type="ARBA" id="ARBA00022741"/>
    </source>
</evidence>
<dbReference type="Proteomes" id="UP000004263">
    <property type="component" value="Unassembled WGS sequence"/>
</dbReference>
<comment type="subunit">
    <text evidence="4">Acetyl-CoA carboxylase is a heterohexamer of biotin carboxyl carrier protein, biotin carboxylase and the two subunits of carboxyl transferase in a 2:2 complex.</text>
</comment>
<dbReference type="SUPFAM" id="SSF51230">
    <property type="entry name" value="Single hybrid motif"/>
    <property type="match status" value="1"/>
</dbReference>
<dbReference type="InterPro" id="IPR048429">
    <property type="entry name" value="MCC_alpha_BT"/>
</dbReference>
<dbReference type="Gene3D" id="3.30.700.40">
    <property type="match status" value="1"/>
</dbReference>
<dbReference type="PROSITE" id="PS00188">
    <property type="entry name" value="BIOTIN"/>
    <property type="match status" value="1"/>
</dbReference>
<dbReference type="GO" id="GO:0046872">
    <property type="term" value="F:metal ion binding"/>
    <property type="evidence" value="ECO:0007669"/>
    <property type="project" value="InterPro"/>
</dbReference>
<evidence type="ECO:0000256" key="12">
    <source>
        <dbReference type="ARBA" id="ARBA00048600"/>
    </source>
</evidence>
<evidence type="ECO:0000259" key="15">
    <source>
        <dbReference type="PROSITE" id="PS50975"/>
    </source>
</evidence>
<proteinExistence type="predicted"/>
<dbReference type="InterPro" id="IPR000089">
    <property type="entry name" value="Biotin_lipoyl"/>
</dbReference>
<keyword evidence="9" id="KW-0809">Transit peptide</keyword>
<name>Q1MXN0_9GAMM</name>
<feature type="domain" description="Lipoyl-binding" evidence="14">
    <location>
        <begin position="592"/>
        <end position="670"/>
    </location>
</feature>
<gene>
    <name evidence="17" type="ORF">RED65_07434</name>
</gene>
<dbReference type="SMART" id="SM00878">
    <property type="entry name" value="Biotin_carb_C"/>
    <property type="match status" value="1"/>
</dbReference>
<evidence type="ECO:0000256" key="5">
    <source>
        <dbReference type="ARBA" id="ARBA00017242"/>
    </source>
</evidence>
<comment type="catalytic activity">
    <reaction evidence="12">
        <text>N(6)-biotinyl-L-lysyl-[protein] + hydrogencarbonate + ATP = N(6)-carboxybiotinyl-L-lysyl-[protein] + ADP + phosphate + H(+)</text>
        <dbReference type="Rhea" id="RHEA:13501"/>
        <dbReference type="Rhea" id="RHEA-COMP:10505"/>
        <dbReference type="Rhea" id="RHEA-COMP:10506"/>
        <dbReference type="ChEBI" id="CHEBI:15378"/>
        <dbReference type="ChEBI" id="CHEBI:17544"/>
        <dbReference type="ChEBI" id="CHEBI:30616"/>
        <dbReference type="ChEBI" id="CHEBI:43474"/>
        <dbReference type="ChEBI" id="CHEBI:83144"/>
        <dbReference type="ChEBI" id="CHEBI:83145"/>
        <dbReference type="ChEBI" id="CHEBI:456216"/>
        <dbReference type="EC" id="6.3.4.14"/>
    </reaction>
</comment>
<evidence type="ECO:0000256" key="2">
    <source>
        <dbReference type="ARBA" id="ARBA00003761"/>
    </source>
</evidence>
<evidence type="ECO:0000256" key="11">
    <source>
        <dbReference type="ARBA" id="ARBA00033786"/>
    </source>
</evidence>
<dbReference type="Pfam" id="PF21139">
    <property type="entry name" value="BT_MCC_alpha"/>
    <property type="match status" value="1"/>
</dbReference>
<evidence type="ECO:0000256" key="8">
    <source>
        <dbReference type="ARBA" id="ARBA00022840"/>
    </source>
</evidence>
<dbReference type="InterPro" id="IPR005481">
    <property type="entry name" value="BC-like_N"/>
</dbReference>
<dbReference type="AlphaFoldDB" id="Q1MXN0"/>
<dbReference type="Pfam" id="PF02785">
    <property type="entry name" value="Biotin_carb_C"/>
    <property type="match status" value="1"/>
</dbReference>
<dbReference type="InterPro" id="IPR001882">
    <property type="entry name" value="Biotin_BS"/>
</dbReference>
<evidence type="ECO:0000256" key="1">
    <source>
        <dbReference type="ARBA" id="ARBA00001953"/>
    </source>
</evidence>
<dbReference type="CDD" id="cd06850">
    <property type="entry name" value="biotinyl_domain"/>
    <property type="match status" value="1"/>
</dbReference>
<dbReference type="HOGENOM" id="CLU_000395_3_1_6"/>
<feature type="domain" description="Biotin carboxylation" evidence="16">
    <location>
        <begin position="5"/>
        <end position="455"/>
    </location>
</feature>
<dbReference type="Pfam" id="PF00289">
    <property type="entry name" value="Biotin_carb_N"/>
    <property type="match status" value="1"/>
</dbReference>
<feature type="domain" description="ATP-grasp" evidence="15">
    <location>
        <begin position="124"/>
        <end position="324"/>
    </location>
</feature>
<comment type="cofactor">
    <cofactor evidence="1">
        <name>biotin</name>
        <dbReference type="ChEBI" id="CHEBI:57586"/>
    </cofactor>
</comment>
<evidence type="ECO:0000259" key="14">
    <source>
        <dbReference type="PROSITE" id="PS50968"/>
    </source>
</evidence>
<comment type="function">
    <text evidence="2">This protein is a component of the acetyl coenzyme A carboxylase complex; first, biotin carboxylase catalyzes the carboxylation of the carrier protein and then the transcarboxylase transfers the carboxyl group to form malonyl-CoA.</text>
</comment>
<keyword evidence="18" id="KW-1185">Reference proteome</keyword>
<evidence type="ECO:0000259" key="16">
    <source>
        <dbReference type="PROSITE" id="PS50979"/>
    </source>
</evidence>
<accession>Q1MXN0</accession>
<dbReference type="InterPro" id="IPR011053">
    <property type="entry name" value="Single_hybrid_motif"/>
</dbReference>
<protein>
    <recommendedName>
        <fullName evidence="5">Biotin carboxylase</fullName>
    </recommendedName>
    <alternativeName>
        <fullName evidence="11">Acetyl-coenzyme A carboxylase biotin carboxylase subunit A</fullName>
    </alternativeName>
</protein>
<dbReference type="PANTHER" id="PTHR18866:SF33">
    <property type="entry name" value="METHYLCROTONOYL-COA CARBOXYLASE SUBUNIT ALPHA, MITOCHONDRIAL-RELATED"/>
    <property type="match status" value="1"/>
</dbReference>
<dbReference type="FunFam" id="3.30.470.20:FF:000028">
    <property type="entry name" value="Methylcrotonoyl-CoA carboxylase subunit alpha, mitochondrial"/>
    <property type="match status" value="1"/>
</dbReference>
<dbReference type="PROSITE" id="PS50968">
    <property type="entry name" value="BIOTINYL_LIPOYL"/>
    <property type="match status" value="1"/>
</dbReference>
<dbReference type="FunFam" id="3.30.1490.20:FF:000003">
    <property type="entry name" value="acetyl-CoA carboxylase isoform X1"/>
    <property type="match status" value="1"/>
</dbReference>
<comment type="caution">
    <text evidence="17">The sequence shown here is derived from an EMBL/GenBank/DDBJ whole genome shotgun (WGS) entry which is preliminary data.</text>
</comment>
<comment type="pathway">
    <text evidence="3">Lipid metabolism; malonyl-CoA biosynthesis; malonyl-CoA from acetyl-CoA: step 1/1.</text>
</comment>
<dbReference type="STRING" id="207949.RED65_07434"/>
<dbReference type="PANTHER" id="PTHR18866">
    <property type="entry name" value="CARBOXYLASE:PYRUVATE/ACETYL-COA/PROPIONYL-COA CARBOXYLASE"/>
    <property type="match status" value="1"/>
</dbReference>
<dbReference type="SUPFAM" id="SSF56059">
    <property type="entry name" value="Glutathione synthetase ATP-binding domain-like"/>
    <property type="match status" value="1"/>
</dbReference>
<dbReference type="InterPro" id="IPR011764">
    <property type="entry name" value="Biotin_carboxylation_dom"/>
</dbReference>
<organism evidence="17 18">
    <name type="scientific">Bermanella marisrubri</name>
    <dbReference type="NCBI Taxonomy" id="207949"/>
    <lineage>
        <taxon>Bacteria</taxon>
        <taxon>Pseudomonadati</taxon>
        <taxon>Pseudomonadota</taxon>
        <taxon>Gammaproteobacteria</taxon>
        <taxon>Oceanospirillales</taxon>
        <taxon>Oceanospirillaceae</taxon>
        <taxon>Bermanella</taxon>
    </lineage>
</organism>
<evidence type="ECO:0000256" key="9">
    <source>
        <dbReference type="ARBA" id="ARBA00022946"/>
    </source>
</evidence>
<dbReference type="InterPro" id="IPR011761">
    <property type="entry name" value="ATP-grasp"/>
</dbReference>
<dbReference type="PROSITE" id="PS50979">
    <property type="entry name" value="BC"/>
    <property type="match status" value="1"/>
</dbReference>
<dbReference type="SUPFAM" id="SSF51246">
    <property type="entry name" value="Rudiment single hybrid motif"/>
    <property type="match status" value="1"/>
</dbReference>
<dbReference type="NCBIfam" id="NF006367">
    <property type="entry name" value="PRK08591.1"/>
    <property type="match status" value="1"/>
</dbReference>
<dbReference type="PROSITE" id="PS00866">
    <property type="entry name" value="CPSASE_1"/>
    <property type="match status" value="1"/>
</dbReference>
<dbReference type="Pfam" id="PF00364">
    <property type="entry name" value="Biotin_lipoyl"/>
    <property type="match status" value="1"/>
</dbReference>
<dbReference type="SUPFAM" id="SSF52440">
    <property type="entry name" value="PreATP-grasp domain"/>
    <property type="match status" value="1"/>
</dbReference>
<keyword evidence="6" id="KW-0436">Ligase</keyword>
<evidence type="ECO:0000256" key="6">
    <source>
        <dbReference type="ARBA" id="ARBA00022598"/>
    </source>
</evidence>
<evidence type="ECO:0000313" key="17">
    <source>
        <dbReference type="EMBL" id="EAT10725.1"/>
    </source>
</evidence>
<dbReference type="OrthoDB" id="9763189at2"/>
<evidence type="ECO:0000256" key="4">
    <source>
        <dbReference type="ARBA" id="ARBA00011750"/>
    </source>
</evidence>
<dbReference type="GO" id="GO:0005524">
    <property type="term" value="F:ATP binding"/>
    <property type="evidence" value="ECO:0007669"/>
    <property type="project" value="UniProtKB-UniRule"/>
</dbReference>
<dbReference type="InterPro" id="IPR011054">
    <property type="entry name" value="Rudment_hybrid_motif"/>
</dbReference>
<dbReference type="FunFam" id="2.40.50.100:FF:000003">
    <property type="entry name" value="Acetyl-CoA carboxylase biotin carboxyl carrier protein"/>
    <property type="match status" value="1"/>
</dbReference>
<dbReference type="FunFam" id="3.40.50.20:FF:000010">
    <property type="entry name" value="Propionyl-CoA carboxylase subunit alpha"/>
    <property type="match status" value="1"/>
</dbReference>
<dbReference type="InterPro" id="IPR005482">
    <property type="entry name" value="Biotin_COase_C"/>
</dbReference>
<keyword evidence="8 13" id="KW-0067">ATP-binding</keyword>
<evidence type="ECO:0000256" key="13">
    <source>
        <dbReference type="PROSITE-ProRule" id="PRU00409"/>
    </source>
</evidence>
<keyword evidence="7 13" id="KW-0547">Nucleotide-binding</keyword>
<keyword evidence="10" id="KW-0092">Biotin</keyword>
<dbReference type="Pfam" id="PF02786">
    <property type="entry name" value="CPSase_L_D2"/>
    <property type="match status" value="1"/>
</dbReference>
<dbReference type="EMBL" id="AAQH01000037">
    <property type="protein sequence ID" value="EAT10725.1"/>
    <property type="molecule type" value="Genomic_DNA"/>
</dbReference>
<evidence type="ECO:0000256" key="10">
    <source>
        <dbReference type="ARBA" id="ARBA00023267"/>
    </source>
</evidence>
<evidence type="ECO:0000313" key="18">
    <source>
        <dbReference type="Proteomes" id="UP000004263"/>
    </source>
</evidence>
<dbReference type="GO" id="GO:0004075">
    <property type="term" value="F:biotin carboxylase activity"/>
    <property type="evidence" value="ECO:0007669"/>
    <property type="project" value="UniProtKB-EC"/>
</dbReference>
<dbReference type="InterPro" id="IPR050856">
    <property type="entry name" value="Biotin_carboxylase_complex"/>
</dbReference>
<dbReference type="Gene3D" id="3.30.470.20">
    <property type="entry name" value="ATP-grasp fold, B domain"/>
    <property type="match status" value="1"/>
</dbReference>
<dbReference type="InterPro" id="IPR016185">
    <property type="entry name" value="PreATP-grasp_dom_sf"/>
</dbReference>
<dbReference type="PROSITE" id="PS00867">
    <property type="entry name" value="CPSASE_2"/>
    <property type="match status" value="1"/>
</dbReference>
<evidence type="ECO:0000256" key="3">
    <source>
        <dbReference type="ARBA" id="ARBA00004956"/>
    </source>
</evidence>
<dbReference type="Gene3D" id="2.40.50.100">
    <property type="match status" value="1"/>
</dbReference>
<dbReference type="RefSeq" id="WP_007016841.1">
    <property type="nucleotide sequence ID" value="NZ_AAQH01000037.1"/>
</dbReference>
<dbReference type="PROSITE" id="PS50975">
    <property type="entry name" value="ATP_GRASP"/>
    <property type="match status" value="1"/>
</dbReference>
<sequence length="682" mass="75966">MNTIKIKRLLIANRGEIAVRIMQSAQSMGIHCIALFSDADKDALHVKTADEAWHIGASPAKDSYLDTHKVLNIAKQSRADAIHPGYGFLSENAGFARKVEQANMIWVGPPASAIEAMGSKSHSKQLMEQANVPLVPGYHGDEQDDAFLASEIEKIGFPVLIKASAGGGGKGMRIVDKKEDIAQAIAGAKREGLNSFGDDKLLVEKYISRPRHVEIQVFLDQQGNGVYLFERDCSIQRRHQKVVEEAPAPDFSGDDRQAMGEAALKAAKAIQYEGAGTVEFLYEKQGNQSQFYFMEMNTRLQVEHPVTEMITGQDLVQWQLRVAQGEALPLEQSDLSIHGHSMEVRIYAEDPDNDFLPTTGRLDYLSLPVLESGKVRLDSGVVQGDQISPYYDPMISKLIVWGEDRAQCLSRMKNALQEYQIAGVTTNLSFLRRLLSIDDFANGDVSTHFIEEHDEQLAVSNESHTHHVLSAVAFHMLKRQSQGIKAQARSDKNSPWHQLSTFRLNQDAQETLHFVAEHQEQQDICVHINTVNDNAWQIQLDEKSFSVEARLLQQELQILIDGQWYSARIMHHGDDIWVYDQGGETKLRYKRHAFEYAEEDQGNLTAPMNGTIIHVAVEPGAMVKAGDLLLIMEAMKMEHSITAPTDGTIVDLFFNQGDLVDEGAILVELDGQTIETASAALE</sequence>